<evidence type="ECO:0000256" key="2">
    <source>
        <dbReference type="ARBA" id="ARBA00022679"/>
    </source>
</evidence>
<dbReference type="InterPro" id="IPR051091">
    <property type="entry name" value="O-Glucosyltr/Glycosyltrsf_90"/>
</dbReference>
<dbReference type="SMART" id="SM00672">
    <property type="entry name" value="CAP10"/>
    <property type="match status" value="1"/>
</dbReference>
<accession>A0ABN9VRQ8</accession>
<dbReference type="Pfam" id="PF05686">
    <property type="entry name" value="Glyco_transf_90"/>
    <property type="match status" value="1"/>
</dbReference>
<organism evidence="4 5">
    <name type="scientific">Prorocentrum cordatum</name>
    <dbReference type="NCBI Taxonomy" id="2364126"/>
    <lineage>
        <taxon>Eukaryota</taxon>
        <taxon>Sar</taxon>
        <taxon>Alveolata</taxon>
        <taxon>Dinophyceae</taxon>
        <taxon>Prorocentrales</taxon>
        <taxon>Prorocentraceae</taxon>
        <taxon>Prorocentrum</taxon>
    </lineage>
</organism>
<evidence type="ECO:0000313" key="4">
    <source>
        <dbReference type="EMBL" id="CAK0876064.1"/>
    </source>
</evidence>
<name>A0ABN9VRQ8_9DINO</name>
<dbReference type="PANTHER" id="PTHR12203">
    <property type="entry name" value="KDEL LYS-ASP-GLU-LEU CONTAINING - RELATED"/>
    <property type="match status" value="1"/>
</dbReference>
<keyword evidence="2" id="KW-0808">Transferase</keyword>
<keyword evidence="5" id="KW-1185">Reference proteome</keyword>
<feature type="domain" description="Glycosyl transferase CAP10" evidence="3">
    <location>
        <begin position="330"/>
        <end position="601"/>
    </location>
</feature>
<evidence type="ECO:0000313" key="5">
    <source>
        <dbReference type="Proteomes" id="UP001189429"/>
    </source>
</evidence>
<sequence>MAGGSGRRGARRGARGAPRYAGVLVGCLRCAPVGAVGESFLGDTDAPQSDLLPTGALYGACGLGEAEQRRCCDPGRGPRGDASCWRGVFQFSTCCVPPPALHGPVLGAEEECEKHWEEGAGLVWPELYRLHSDVLADKLGTTISEDAPHAFRVAALQYLCCGQLLVEDAQRIICWDDLEALWPNASQNRVTEHLDAEEALLDVLFSRQAVRCCRGELARRLAGPGDRRLQRGIEDHLRTALRPEPSLQRAAAGLSIDAVVALLRPSELLAGLGAGKCCCRLRVRAGRLLPFECPTKRHGATRGRAVETLAAMMTLSYYKALLTVETLGFQLPDLEVMLSWHDFLLDSLGVPVLSQAANFHTKNALLMPDHKTVGGRVAWERQARYSLEAAASPWELKQPVLFWRGADSAPQQPYCAAWLQANSPSLSPHPFSHADLQGLPSCGAAKGDPGFGRQRAVRISHPLVDAKFTRSHAGADPETLARFATLYEQASKKWLLSLDGWANDFRPSWLPHAGSLLVRQRSPVRDWLDVSGFQSGAHFASVAANLSDVAEVLEWLSLNDARARAVAAEGRRFVERRASPDGAVEYLYRLLVAYARRMAEEP</sequence>
<reference evidence="4" key="1">
    <citation type="submission" date="2023-10" db="EMBL/GenBank/DDBJ databases">
        <authorList>
            <person name="Chen Y."/>
            <person name="Shah S."/>
            <person name="Dougan E. K."/>
            <person name="Thang M."/>
            <person name="Chan C."/>
        </authorList>
    </citation>
    <scope>NUCLEOTIDE SEQUENCE [LARGE SCALE GENOMIC DNA]</scope>
</reference>
<evidence type="ECO:0000259" key="3">
    <source>
        <dbReference type="SMART" id="SM00672"/>
    </source>
</evidence>
<evidence type="ECO:0000256" key="1">
    <source>
        <dbReference type="ARBA" id="ARBA00010118"/>
    </source>
</evidence>
<dbReference type="InterPro" id="IPR006598">
    <property type="entry name" value="CAP10"/>
</dbReference>
<gene>
    <name evidence="4" type="ORF">PCOR1329_LOCUS60577</name>
</gene>
<dbReference type="EMBL" id="CAUYUJ010017593">
    <property type="protein sequence ID" value="CAK0876064.1"/>
    <property type="molecule type" value="Genomic_DNA"/>
</dbReference>
<proteinExistence type="inferred from homology"/>
<dbReference type="Proteomes" id="UP001189429">
    <property type="component" value="Unassembled WGS sequence"/>
</dbReference>
<comment type="similarity">
    <text evidence="1">Belongs to the glycosyltransferase 90 family.</text>
</comment>
<comment type="caution">
    <text evidence="4">The sequence shown here is derived from an EMBL/GenBank/DDBJ whole genome shotgun (WGS) entry which is preliminary data.</text>
</comment>
<dbReference type="PANTHER" id="PTHR12203:SF35">
    <property type="entry name" value="PROTEIN O-GLUCOSYLTRANSFERASE 1"/>
    <property type="match status" value="1"/>
</dbReference>
<protein>
    <recommendedName>
        <fullName evidence="3">Glycosyl transferase CAP10 domain-containing protein</fullName>
    </recommendedName>
</protein>